<keyword evidence="2" id="KW-1185">Reference proteome</keyword>
<comment type="caution">
    <text evidence="1">The sequence shown here is derived from an EMBL/GenBank/DDBJ whole genome shotgun (WGS) entry which is preliminary data.</text>
</comment>
<dbReference type="EMBL" id="AQHR01000096">
    <property type="protein sequence ID" value="EON75829.1"/>
    <property type="molecule type" value="Genomic_DNA"/>
</dbReference>
<protein>
    <submittedName>
        <fullName evidence="1">Uncharacterized protein</fullName>
    </submittedName>
</protein>
<gene>
    <name evidence="1" type="ORF">ADIS_3720</name>
</gene>
<dbReference type="AlphaFoldDB" id="R7ZP76"/>
<reference evidence="1 2" key="1">
    <citation type="submission" date="2013-02" db="EMBL/GenBank/DDBJ databases">
        <title>A novel strain isolated from Lonar lake, Maharashtra, India.</title>
        <authorList>
            <person name="Singh A."/>
        </authorList>
    </citation>
    <scope>NUCLEOTIDE SEQUENCE [LARGE SCALE GENOMIC DNA]</scope>
    <source>
        <strain evidence="1 2">AK24</strain>
    </source>
</reference>
<organism evidence="1 2">
    <name type="scientific">Lunatimonas lonarensis</name>
    <dbReference type="NCBI Taxonomy" id="1232681"/>
    <lineage>
        <taxon>Bacteria</taxon>
        <taxon>Pseudomonadati</taxon>
        <taxon>Bacteroidota</taxon>
        <taxon>Cytophagia</taxon>
        <taxon>Cytophagales</taxon>
        <taxon>Cyclobacteriaceae</taxon>
    </lineage>
</organism>
<name>R7ZP76_9BACT</name>
<dbReference type="STRING" id="1232681.ADIS_3720"/>
<proteinExistence type="predicted"/>
<accession>R7ZP76</accession>
<dbReference type="Proteomes" id="UP000013909">
    <property type="component" value="Unassembled WGS sequence"/>
</dbReference>
<evidence type="ECO:0000313" key="2">
    <source>
        <dbReference type="Proteomes" id="UP000013909"/>
    </source>
</evidence>
<evidence type="ECO:0000313" key="1">
    <source>
        <dbReference type="EMBL" id="EON75829.1"/>
    </source>
</evidence>
<sequence length="37" mass="4368">MITWSYFFLFTTVTVGCRTINDDQPDFSPGRYFQILS</sequence>